<dbReference type="PANTHER" id="PTHR30329">
    <property type="entry name" value="STATOR ELEMENT OF FLAGELLAR MOTOR COMPLEX"/>
    <property type="match status" value="1"/>
</dbReference>
<dbReference type="AlphaFoldDB" id="A0A090AFG7"/>
<name>A0A090AFG7_9GAMM</name>
<dbReference type="SUPFAM" id="SSF103088">
    <property type="entry name" value="OmpA-like"/>
    <property type="match status" value="1"/>
</dbReference>
<sequence>MNAKVSFLLIVSMITTTFLSSCGTSNTVKGGALGAVLGGGLGAAIGDKPGKEKEGAIIGTVVGGALGAYIGSRMDHQAQELKEVPGIKDVSYDQTSKKIDANMEVLFDFDKADVKPTEQIKLDQLAEVFTSYPENVVVIEGHTDSDGTDEYNQKLSERRAAAIESYLRSKRLDIASLSSVGYGETKPVAPNDTKENKAKNRRVEIKISADENRARQMYESQQIRQ</sequence>
<dbReference type="InterPro" id="IPR050330">
    <property type="entry name" value="Bact_OuterMem_StrucFunc"/>
</dbReference>
<evidence type="ECO:0000256" key="2">
    <source>
        <dbReference type="ARBA" id="ARBA00023136"/>
    </source>
</evidence>
<dbReference type="GO" id="GO:0009279">
    <property type="term" value="C:cell outer membrane"/>
    <property type="evidence" value="ECO:0007669"/>
    <property type="project" value="UniProtKB-SubCell"/>
</dbReference>
<dbReference type="HOGENOM" id="CLU_016890_6_0_6"/>
<accession>A0A090AFG7</accession>
<keyword evidence="3" id="KW-0998">Cell outer membrane</keyword>
<dbReference type="PROSITE" id="PS51123">
    <property type="entry name" value="OMPA_2"/>
    <property type="match status" value="1"/>
</dbReference>
<feature type="compositionally biased region" description="Basic and acidic residues" evidence="5">
    <location>
        <begin position="192"/>
        <end position="216"/>
    </location>
</feature>
<evidence type="ECO:0000256" key="1">
    <source>
        <dbReference type="ARBA" id="ARBA00004442"/>
    </source>
</evidence>
<dbReference type="KEGG" id="tig:THII_2546"/>
<dbReference type="InterPro" id="IPR036737">
    <property type="entry name" value="OmpA-like_sf"/>
</dbReference>
<keyword evidence="9" id="KW-1185">Reference proteome</keyword>
<feature type="region of interest" description="Disordered" evidence="5">
    <location>
        <begin position="181"/>
        <end position="225"/>
    </location>
</feature>
<dbReference type="PROSITE" id="PS51257">
    <property type="entry name" value="PROKAR_LIPOPROTEIN"/>
    <property type="match status" value="1"/>
</dbReference>
<evidence type="ECO:0000313" key="9">
    <source>
        <dbReference type="Proteomes" id="UP000031623"/>
    </source>
</evidence>
<reference evidence="8 9" key="1">
    <citation type="journal article" date="2014" name="ISME J.">
        <title>Ecophysiology of Thioploca ingrica as revealed by the complete genome sequence supplemented with proteomic evidence.</title>
        <authorList>
            <person name="Kojima H."/>
            <person name="Ogura Y."/>
            <person name="Yamamoto N."/>
            <person name="Togashi T."/>
            <person name="Mori H."/>
            <person name="Watanabe T."/>
            <person name="Nemoto F."/>
            <person name="Kurokawa K."/>
            <person name="Hayashi T."/>
            <person name="Fukui M."/>
        </authorList>
    </citation>
    <scope>NUCLEOTIDE SEQUENCE [LARGE SCALE GENOMIC DNA]</scope>
</reference>
<feature type="domain" description="OmpA-like" evidence="7">
    <location>
        <begin position="94"/>
        <end position="211"/>
    </location>
</feature>
<dbReference type="Proteomes" id="UP000031623">
    <property type="component" value="Chromosome"/>
</dbReference>
<dbReference type="PRINTS" id="PR01023">
    <property type="entry name" value="NAFLGMOTY"/>
</dbReference>
<dbReference type="PANTHER" id="PTHR30329:SF21">
    <property type="entry name" value="LIPOPROTEIN YIAD-RELATED"/>
    <property type="match status" value="1"/>
</dbReference>
<organism evidence="8 9">
    <name type="scientific">Thioploca ingrica</name>
    <dbReference type="NCBI Taxonomy" id="40754"/>
    <lineage>
        <taxon>Bacteria</taxon>
        <taxon>Pseudomonadati</taxon>
        <taxon>Pseudomonadota</taxon>
        <taxon>Gammaproteobacteria</taxon>
        <taxon>Thiotrichales</taxon>
        <taxon>Thiotrichaceae</taxon>
        <taxon>Thioploca</taxon>
    </lineage>
</organism>
<dbReference type="InterPro" id="IPR006665">
    <property type="entry name" value="OmpA-like"/>
</dbReference>
<feature type="chain" id="PRO_5001852744" evidence="6">
    <location>
        <begin position="21"/>
        <end position="225"/>
    </location>
</feature>
<evidence type="ECO:0000256" key="6">
    <source>
        <dbReference type="SAM" id="SignalP"/>
    </source>
</evidence>
<keyword evidence="2 4" id="KW-0472">Membrane</keyword>
<dbReference type="PROSITE" id="PS01068">
    <property type="entry name" value="OMPA_1"/>
    <property type="match status" value="1"/>
</dbReference>
<feature type="signal peptide" evidence="6">
    <location>
        <begin position="1"/>
        <end position="20"/>
    </location>
</feature>
<dbReference type="InterPro" id="IPR006664">
    <property type="entry name" value="OMP_bac"/>
</dbReference>
<proteinExistence type="predicted"/>
<dbReference type="InterPro" id="IPR006690">
    <property type="entry name" value="OMPA-like_CS"/>
</dbReference>
<dbReference type="STRING" id="40754.THII_2546"/>
<dbReference type="Gene3D" id="3.30.1330.60">
    <property type="entry name" value="OmpA-like domain"/>
    <property type="match status" value="1"/>
</dbReference>
<comment type="subcellular location">
    <subcellularLocation>
        <location evidence="1">Cell outer membrane</location>
    </subcellularLocation>
</comment>
<dbReference type="OrthoDB" id="6195779at2"/>
<dbReference type="InterPro" id="IPR027367">
    <property type="entry name" value="Gly-zipper_YMGG"/>
</dbReference>
<evidence type="ECO:0000313" key="8">
    <source>
        <dbReference type="EMBL" id="BAP56843.1"/>
    </source>
</evidence>
<gene>
    <name evidence="8" type="ORF">THII_2546</name>
</gene>
<dbReference type="EMBL" id="AP014633">
    <property type="protein sequence ID" value="BAP56843.1"/>
    <property type="molecule type" value="Genomic_DNA"/>
</dbReference>
<dbReference type="CDD" id="cd07185">
    <property type="entry name" value="OmpA_C-like"/>
    <property type="match status" value="1"/>
</dbReference>
<dbReference type="PRINTS" id="PR01021">
    <property type="entry name" value="OMPADOMAIN"/>
</dbReference>
<dbReference type="Pfam" id="PF13441">
    <property type="entry name" value="Gly-zipper_YMGG"/>
    <property type="match status" value="1"/>
</dbReference>
<evidence type="ECO:0000256" key="4">
    <source>
        <dbReference type="PROSITE-ProRule" id="PRU00473"/>
    </source>
</evidence>
<evidence type="ECO:0000259" key="7">
    <source>
        <dbReference type="PROSITE" id="PS51123"/>
    </source>
</evidence>
<protein>
    <submittedName>
        <fullName evidence="8">Outer membrane protein/peptidoglycan-associated (Lipo)protein</fullName>
    </submittedName>
</protein>
<keyword evidence="6" id="KW-0732">Signal</keyword>
<evidence type="ECO:0000256" key="3">
    <source>
        <dbReference type="ARBA" id="ARBA00023237"/>
    </source>
</evidence>
<dbReference type="Pfam" id="PF00691">
    <property type="entry name" value="OmpA"/>
    <property type="match status" value="1"/>
</dbReference>
<evidence type="ECO:0000256" key="5">
    <source>
        <dbReference type="SAM" id="MobiDB-lite"/>
    </source>
</evidence>